<dbReference type="Pfam" id="PF15589">
    <property type="entry name" value="Imm21"/>
    <property type="match status" value="1"/>
</dbReference>
<evidence type="ECO:0000313" key="2">
    <source>
        <dbReference type="Proteomes" id="UP001310290"/>
    </source>
</evidence>
<accession>A0ABU8AYR6</accession>
<protein>
    <submittedName>
        <fullName evidence="1">Imm21 family immunity protein</fullName>
    </submittedName>
</protein>
<gene>
    <name evidence="1" type="ORF">QBA35_37360</name>
</gene>
<dbReference type="Proteomes" id="UP001310290">
    <property type="component" value="Unassembled WGS sequence"/>
</dbReference>
<reference evidence="1" key="1">
    <citation type="submission" date="2023-04" db="EMBL/GenBank/DDBJ databases">
        <title>Genomic diversity of scab-causing Streptomyces spp. in the province of Quebec, Canada.</title>
        <authorList>
            <person name="Biessy A."/>
            <person name="Cadieux M."/>
            <person name="Ciotola M."/>
            <person name="Filion M."/>
        </authorList>
    </citation>
    <scope>NUCLEOTIDE SEQUENCE</scope>
    <source>
        <strain evidence="1">B21-115</strain>
    </source>
</reference>
<sequence>MKAAAEAVLADPATEWEDCGTCMSDGPAVFMDSAEAGAELSTQYPDGGMLGQALVPLAAGRWTVRAPTPRWTRKTRSGWFRSCPLNHERTVASVGAVTRCALGPRRGCVGRRA</sequence>
<keyword evidence="2" id="KW-1185">Reference proteome</keyword>
<dbReference type="EMBL" id="JARULZ010000002">
    <property type="protein sequence ID" value="MEH0638847.1"/>
    <property type="molecule type" value="Genomic_DNA"/>
</dbReference>
<dbReference type="InterPro" id="IPR028961">
    <property type="entry name" value="Imm21"/>
</dbReference>
<dbReference type="RefSeq" id="WP_334661629.1">
    <property type="nucleotide sequence ID" value="NZ_JARULZ010000002.1"/>
</dbReference>
<evidence type="ECO:0000313" key="1">
    <source>
        <dbReference type="EMBL" id="MEH0638847.1"/>
    </source>
</evidence>
<comment type="caution">
    <text evidence="1">The sequence shown here is derived from an EMBL/GenBank/DDBJ whole genome shotgun (WGS) entry which is preliminary data.</text>
</comment>
<name>A0ABU8AYR6_9ACTN</name>
<proteinExistence type="predicted"/>
<organism evidence="1 2">
    <name type="scientific">Streptomyces bottropensis</name>
    <dbReference type="NCBI Taxonomy" id="42235"/>
    <lineage>
        <taxon>Bacteria</taxon>
        <taxon>Bacillati</taxon>
        <taxon>Actinomycetota</taxon>
        <taxon>Actinomycetes</taxon>
        <taxon>Kitasatosporales</taxon>
        <taxon>Streptomycetaceae</taxon>
        <taxon>Streptomyces</taxon>
    </lineage>
</organism>